<dbReference type="RefSeq" id="WP_064037549.1">
    <property type="nucleotide sequence ID" value="NZ_LUUH01000066.1"/>
</dbReference>
<proteinExistence type="predicted"/>
<organism evidence="2 3">
    <name type="scientific">Methylomonas methanica</name>
    <dbReference type="NCBI Taxonomy" id="421"/>
    <lineage>
        <taxon>Bacteria</taxon>
        <taxon>Pseudomonadati</taxon>
        <taxon>Pseudomonadota</taxon>
        <taxon>Gammaproteobacteria</taxon>
        <taxon>Methylococcales</taxon>
        <taxon>Methylococcaceae</taxon>
        <taxon>Methylomonas</taxon>
    </lineage>
</organism>
<dbReference type="AlphaFoldDB" id="A0A177M7V0"/>
<feature type="transmembrane region" description="Helical" evidence="1">
    <location>
        <begin position="39"/>
        <end position="55"/>
    </location>
</feature>
<gene>
    <name evidence="2" type="ORF">A1353_00890</name>
</gene>
<evidence type="ECO:0000313" key="3">
    <source>
        <dbReference type="Proteomes" id="UP000077763"/>
    </source>
</evidence>
<keyword evidence="1" id="KW-0812">Transmembrane</keyword>
<dbReference type="Proteomes" id="UP000077763">
    <property type="component" value="Unassembled WGS sequence"/>
</dbReference>
<comment type="caution">
    <text evidence="2">The sequence shown here is derived from an EMBL/GenBank/DDBJ whole genome shotgun (WGS) entry which is preliminary data.</text>
</comment>
<keyword evidence="1" id="KW-1133">Transmembrane helix</keyword>
<keyword evidence="1" id="KW-0472">Membrane</keyword>
<protein>
    <submittedName>
        <fullName evidence="2">Uncharacterized protein</fullName>
    </submittedName>
</protein>
<evidence type="ECO:0000256" key="1">
    <source>
        <dbReference type="SAM" id="Phobius"/>
    </source>
</evidence>
<feature type="transmembrane region" description="Helical" evidence="1">
    <location>
        <begin position="12"/>
        <end position="33"/>
    </location>
</feature>
<sequence>MDKPTRPAYPKWLTPFLWIYFCFVFSFKYLLGVKVDSELVGYLLFLPPLTGIFVTERRHKRELKKYEILELRWKISNVEGWIRYHEKDLLDGQPWFDEQDPNEWEFDKKYSMRRSEETLEELKQKLEDKLQAL</sequence>
<evidence type="ECO:0000313" key="2">
    <source>
        <dbReference type="EMBL" id="OAI01806.1"/>
    </source>
</evidence>
<accession>A0A177M7V0</accession>
<name>A0A177M7V0_METMH</name>
<dbReference type="EMBL" id="LUUH01000066">
    <property type="protein sequence ID" value="OAI01806.1"/>
    <property type="molecule type" value="Genomic_DNA"/>
</dbReference>
<reference evidence="2 3" key="1">
    <citation type="submission" date="2016-03" db="EMBL/GenBank/DDBJ databases">
        <authorList>
            <person name="Ploux O."/>
        </authorList>
    </citation>
    <scope>NUCLEOTIDE SEQUENCE [LARGE SCALE GENOMIC DNA]</scope>
    <source>
        <strain evidence="2 3">R-45371</strain>
    </source>
</reference>